<dbReference type="InterPro" id="IPR032816">
    <property type="entry name" value="VTT_dom"/>
</dbReference>
<proteinExistence type="predicted"/>
<name>A0A937FAQ5_9BACT</name>
<sequence length="188" mass="21726">MPKLSYESRFLIKNLVRGLLVLGLIIVAYIVLQKHTDFQEFLDYIGQWPFIVYMVYTISEVVFGIIPPELFMIWSINSGLFDSYVLNVAFLAAISYGAGVLGYFVGRRFKGTELFDRFLAKHVNQYHNLFRRFGGFLIFIGAVTPIPFSAVCMLVGMTRFKFGRFLLIATTRFLRFAVYSYIIYQAQI</sequence>
<feature type="transmembrane region" description="Helical" evidence="1">
    <location>
        <begin position="86"/>
        <end position="105"/>
    </location>
</feature>
<evidence type="ECO:0000256" key="1">
    <source>
        <dbReference type="SAM" id="Phobius"/>
    </source>
</evidence>
<protein>
    <submittedName>
        <fullName evidence="3">VTT domain-containing protein</fullName>
    </submittedName>
</protein>
<dbReference type="PANTHER" id="PTHR42709:SF11">
    <property type="entry name" value="DEDA FAMILY PROTEIN"/>
    <property type="match status" value="1"/>
</dbReference>
<dbReference type="InterPro" id="IPR051311">
    <property type="entry name" value="DedA_domain"/>
</dbReference>
<keyword evidence="4" id="KW-1185">Reference proteome</keyword>
<comment type="caution">
    <text evidence="3">The sequence shown here is derived from an EMBL/GenBank/DDBJ whole genome shotgun (WGS) entry which is preliminary data.</text>
</comment>
<reference evidence="3" key="1">
    <citation type="submission" date="2021-01" db="EMBL/GenBank/DDBJ databases">
        <title>Fulvivirga kasyanovii gen. nov., sp nov., a novel member of the phylum Bacteroidetes isolated from seawater in a mussel farm.</title>
        <authorList>
            <person name="Zhao L.-H."/>
            <person name="Wang Z.-J."/>
        </authorList>
    </citation>
    <scope>NUCLEOTIDE SEQUENCE</scope>
    <source>
        <strain evidence="3">2943</strain>
    </source>
</reference>
<dbReference type="PANTHER" id="PTHR42709">
    <property type="entry name" value="ALKALINE PHOSPHATASE LIKE PROTEIN"/>
    <property type="match status" value="1"/>
</dbReference>
<feature type="transmembrane region" description="Helical" evidence="1">
    <location>
        <begin position="162"/>
        <end position="184"/>
    </location>
</feature>
<dbReference type="GO" id="GO:0005886">
    <property type="term" value="C:plasma membrane"/>
    <property type="evidence" value="ECO:0007669"/>
    <property type="project" value="TreeGrafter"/>
</dbReference>
<feature type="domain" description="VTT" evidence="2">
    <location>
        <begin position="79"/>
        <end position="185"/>
    </location>
</feature>
<dbReference type="RefSeq" id="WP_202245527.1">
    <property type="nucleotide sequence ID" value="NZ_JAESIY010000009.1"/>
</dbReference>
<keyword evidence="1" id="KW-1133">Transmembrane helix</keyword>
<keyword evidence="1" id="KW-0472">Membrane</keyword>
<dbReference type="Pfam" id="PF09335">
    <property type="entry name" value="VTT_dom"/>
    <property type="match status" value="1"/>
</dbReference>
<accession>A0A937FAQ5</accession>
<evidence type="ECO:0000313" key="3">
    <source>
        <dbReference type="EMBL" id="MBL3657734.1"/>
    </source>
</evidence>
<organism evidence="3 4">
    <name type="scientific">Fulvivirga sediminis</name>
    <dbReference type="NCBI Taxonomy" id="2803949"/>
    <lineage>
        <taxon>Bacteria</taxon>
        <taxon>Pseudomonadati</taxon>
        <taxon>Bacteroidota</taxon>
        <taxon>Cytophagia</taxon>
        <taxon>Cytophagales</taxon>
        <taxon>Fulvivirgaceae</taxon>
        <taxon>Fulvivirga</taxon>
    </lineage>
</organism>
<feature type="transmembrane region" description="Helical" evidence="1">
    <location>
        <begin position="44"/>
        <end position="66"/>
    </location>
</feature>
<keyword evidence="1" id="KW-0812">Transmembrane</keyword>
<dbReference type="Proteomes" id="UP000659388">
    <property type="component" value="Unassembled WGS sequence"/>
</dbReference>
<evidence type="ECO:0000313" key="4">
    <source>
        <dbReference type="Proteomes" id="UP000659388"/>
    </source>
</evidence>
<gene>
    <name evidence="3" type="ORF">JL102_16405</name>
</gene>
<dbReference type="AlphaFoldDB" id="A0A937FAQ5"/>
<feature type="transmembrane region" description="Helical" evidence="1">
    <location>
        <begin position="15"/>
        <end position="32"/>
    </location>
</feature>
<feature type="transmembrane region" description="Helical" evidence="1">
    <location>
        <begin position="136"/>
        <end position="156"/>
    </location>
</feature>
<evidence type="ECO:0000259" key="2">
    <source>
        <dbReference type="Pfam" id="PF09335"/>
    </source>
</evidence>
<dbReference type="EMBL" id="JAESIY010000009">
    <property type="protein sequence ID" value="MBL3657734.1"/>
    <property type="molecule type" value="Genomic_DNA"/>
</dbReference>